<dbReference type="PANTHER" id="PTHR46558:SF11">
    <property type="entry name" value="HTH-TYPE TRANSCRIPTIONAL REGULATOR XRE"/>
    <property type="match status" value="1"/>
</dbReference>
<dbReference type="HOGENOM" id="CLU_066192_62_4_9"/>
<evidence type="ECO:0000313" key="4">
    <source>
        <dbReference type="Proteomes" id="UP000005361"/>
    </source>
</evidence>
<name>I9NLT2_9FIRM</name>
<feature type="domain" description="HTH cro/C1-type" evidence="2">
    <location>
        <begin position="21"/>
        <end position="65"/>
    </location>
</feature>
<dbReference type="AlphaFoldDB" id="I9NLT2"/>
<dbReference type="GO" id="GO:0003677">
    <property type="term" value="F:DNA binding"/>
    <property type="evidence" value="ECO:0007669"/>
    <property type="project" value="UniProtKB-KW"/>
</dbReference>
<dbReference type="STRING" id="1192197.JBW_04403"/>
<reference evidence="3 4" key="1">
    <citation type="journal article" date="2015" name="Genome Announc.">
        <title>Complete Genome Sequence of Pelosinus fermentans JBW45, a Member of a Remarkably Competitive Group of Negativicutes in the Firmicutes Phylum.</title>
        <authorList>
            <person name="De Leon K.B."/>
            <person name="Utturkar S.M."/>
            <person name="Camilleri L.B."/>
            <person name="Elias D.A."/>
            <person name="Arkin A.P."/>
            <person name="Fields M.W."/>
            <person name="Brown S.D."/>
            <person name="Wall J.D."/>
        </authorList>
    </citation>
    <scope>NUCLEOTIDE SEQUENCE [LARGE SCALE GENOMIC DNA]</scope>
    <source>
        <strain evidence="3 4">JBW45</strain>
    </source>
</reference>
<dbReference type="OrthoDB" id="1766270at2"/>
<keyword evidence="1" id="KW-0238">DNA-binding</keyword>
<dbReference type="InterPro" id="IPR001387">
    <property type="entry name" value="Cro/C1-type_HTH"/>
</dbReference>
<proteinExistence type="predicted"/>
<dbReference type="Pfam" id="PF01381">
    <property type="entry name" value="HTH_3"/>
    <property type="match status" value="1"/>
</dbReference>
<dbReference type="KEGG" id="pft:JBW_04403"/>
<organism evidence="3 4">
    <name type="scientific">Pelosinus fermentans JBW45</name>
    <dbReference type="NCBI Taxonomy" id="1192197"/>
    <lineage>
        <taxon>Bacteria</taxon>
        <taxon>Bacillati</taxon>
        <taxon>Bacillota</taxon>
        <taxon>Negativicutes</taxon>
        <taxon>Selenomonadales</taxon>
        <taxon>Sporomusaceae</taxon>
        <taxon>Pelosinus</taxon>
    </lineage>
</organism>
<protein>
    <submittedName>
        <fullName evidence="3">Helix-turn-helix domain protein</fullName>
    </submittedName>
</protein>
<reference evidence="4" key="2">
    <citation type="submission" date="2015-02" db="EMBL/GenBank/DDBJ databases">
        <title>Complete Genome Sequence of Pelosinus fermentans JBW45.</title>
        <authorList>
            <person name="De Leon K.B."/>
            <person name="Utturkar S.M."/>
            <person name="Camilleri L.B."/>
            <person name="Arkin A.P."/>
            <person name="Fields M.W."/>
            <person name="Brown S.D."/>
            <person name="Wall J.D."/>
        </authorList>
    </citation>
    <scope>NUCLEOTIDE SEQUENCE [LARGE SCALE GENOMIC DNA]</scope>
    <source>
        <strain evidence="4">JBW45</strain>
    </source>
</reference>
<dbReference type="SUPFAM" id="SSF47413">
    <property type="entry name" value="lambda repressor-like DNA-binding domains"/>
    <property type="match status" value="1"/>
</dbReference>
<evidence type="ECO:0000313" key="3">
    <source>
        <dbReference type="EMBL" id="AJQ29734.1"/>
    </source>
</evidence>
<dbReference type="PROSITE" id="PS50943">
    <property type="entry name" value="HTH_CROC1"/>
    <property type="match status" value="1"/>
</dbReference>
<evidence type="ECO:0000259" key="2">
    <source>
        <dbReference type="PROSITE" id="PS50943"/>
    </source>
</evidence>
<dbReference type="CDD" id="cd00093">
    <property type="entry name" value="HTH_XRE"/>
    <property type="match status" value="1"/>
</dbReference>
<dbReference type="PANTHER" id="PTHR46558">
    <property type="entry name" value="TRACRIPTIONAL REGULATORY PROTEIN-RELATED-RELATED"/>
    <property type="match status" value="1"/>
</dbReference>
<evidence type="ECO:0000256" key="1">
    <source>
        <dbReference type="ARBA" id="ARBA00023125"/>
    </source>
</evidence>
<gene>
    <name evidence="3" type="ORF">JBW_04403</name>
</gene>
<dbReference type="InterPro" id="IPR010982">
    <property type="entry name" value="Lambda_DNA-bd_dom_sf"/>
</dbReference>
<dbReference type="Gene3D" id="1.10.260.40">
    <property type="entry name" value="lambda repressor-like DNA-binding domains"/>
    <property type="match status" value="1"/>
</dbReference>
<dbReference type="Proteomes" id="UP000005361">
    <property type="component" value="Chromosome"/>
</dbReference>
<accession>I9NLT2</accession>
<dbReference type="SMART" id="SM00530">
    <property type="entry name" value="HTH_XRE"/>
    <property type="match status" value="1"/>
</dbReference>
<dbReference type="EMBL" id="CP010978">
    <property type="protein sequence ID" value="AJQ29734.1"/>
    <property type="molecule type" value="Genomic_DNA"/>
</dbReference>
<dbReference type="RefSeq" id="WP_007960069.1">
    <property type="nucleotide sequence ID" value="NZ_CP010978.1"/>
</dbReference>
<sequence length="75" mass="8251">MFKKDLFIERLNLLMKETQTSKQALGNAIGVSRPAISQFASGSNLPSIEKLAAIADHFDVSIDYLVGRSDDPKLK</sequence>